<dbReference type="PANTHER" id="PTHR12428:SF65">
    <property type="entry name" value="CYTOCHROME C OXIDASE ASSEMBLY PROTEIN COX18, MITOCHONDRIAL"/>
    <property type="match status" value="1"/>
</dbReference>
<dbReference type="OrthoDB" id="2148490at2759"/>
<gene>
    <name evidence="7" type="ORF">Taro_042014</name>
</gene>
<feature type="transmembrane region" description="Helical" evidence="6">
    <location>
        <begin position="290"/>
        <end position="307"/>
    </location>
</feature>
<evidence type="ECO:0000256" key="5">
    <source>
        <dbReference type="ARBA" id="ARBA00023136"/>
    </source>
</evidence>
<evidence type="ECO:0000256" key="3">
    <source>
        <dbReference type="ARBA" id="ARBA00022692"/>
    </source>
</evidence>
<dbReference type="GO" id="GO:0032979">
    <property type="term" value="P:protein insertion into mitochondrial inner membrane from matrix"/>
    <property type="evidence" value="ECO:0007669"/>
    <property type="project" value="TreeGrafter"/>
</dbReference>
<accession>A0A843WHB5</accession>
<comment type="similarity">
    <text evidence="2">Belongs to the OXA1/ALB3/YidC (TC 2.A.9.2) family.</text>
</comment>
<proteinExistence type="inferred from homology"/>
<dbReference type="EMBL" id="NMUH01004302">
    <property type="protein sequence ID" value="MQM09149.1"/>
    <property type="molecule type" value="Genomic_DNA"/>
</dbReference>
<comment type="caution">
    <text evidence="7">The sequence shown here is derived from an EMBL/GenBank/DDBJ whole genome shotgun (WGS) entry which is preliminary data.</text>
</comment>
<reference evidence="7" key="1">
    <citation type="submission" date="2017-07" db="EMBL/GenBank/DDBJ databases">
        <title>Taro Niue Genome Assembly and Annotation.</title>
        <authorList>
            <person name="Atibalentja N."/>
            <person name="Keating K."/>
            <person name="Fields C.J."/>
        </authorList>
    </citation>
    <scope>NUCLEOTIDE SEQUENCE</scope>
    <source>
        <strain evidence="7">Niue_2</strain>
        <tissue evidence="7">Leaf</tissue>
    </source>
</reference>
<keyword evidence="3 6" id="KW-0812">Transmembrane</keyword>
<evidence type="ECO:0000256" key="6">
    <source>
        <dbReference type="SAM" id="Phobius"/>
    </source>
</evidence>
<dbReference type="GO" id="GO:0005743">
    <property type="term" value="C:mitochondrial inner membrane"/>
    <property type="evidence" value="ECO:0007669"/>
    <property type="project" value="TreeGrafter"/>
</dbReference>
<evidence type="ECO:0008006" key="9">
    <source>
        <dbReference type="Google" id="ProtNLM"/>
    </source>
</evidence>
<dbReference type="Proteomes" id="UP000652761">
    <property type="component" value="Unassembled WGS sequence"/>
</dbReference>
<comment type="subcellular location">
    <subcellularLocation>
        <location evidence="1">Membrane</location>
        <topology evidence="1">Multi-pass membrane protein</topology>
    </subcellularLocation>
</comment>
<evidence type="ECO:0000256" key="4">
    <source>
        <dbReference type="ARBA" id="ARBA00022989"/>
    </source>
</evidence>
<dbReference type="AlphaFoldDB" id="A0A843WHB5"/>
<feature type="transmembrane region" description="Helical" evidence="6">
    <location>
        <begin position="198"/>
        <end position="218"/>
    </location>
</feature>
<organism evidence="7 8">
    <name type="scientific">Colocasia esculenta</name>
    <name type="common">Wild taro</name>
    <name type="synonym">Arum esculentum</name>
    <dbReference type="NCBI Taxonomy" id="4460"/>
    <lineage>
        <taxon>Eukaryota</taxon>
        <taxon>Viridiplantae</taxon>
        <taxon>Streptophyta</taxon>
        <taxon>Embryophyta</taxon>
        <taxon>Tracheophyta</taxon>
        <taxon>Spermatophyta</taxon>
        <taxon>Magnoliopsida</taxon>
        <taxon>Liliopsida</taxon>
        <taxon>Araceae</taxon>
        <taxon>Aroideae</taxon>
        <taxon>Colocasieae</taxon>
        <taxon>Colocasia</taxon>
    </lineage>
</organism>
<evidence type="ECO:0000256" key="2">
    <source>
        <dbReference type="ARBA" id="ARBA00010583"/>
    </source>
</evidence>
<sequence>MGATHLLCHLRRLRSSPAAVLFYTFQNPRTFPLRCGGAFCLHGGGHLPAAPPGDHVPFLEGRRALSSWAKSASPGFAEDGAAGEGEVVSVGGADLSVPAFDGGEDSIWYAPVRVVISLLDGYHEAIGLPWWITIATSTLALRVLLLPVLLVQLKKAQKMSQLFPKLPPPLPPPFSGKSFKEQFLLFRKKRLELGCPSYLWNFAFVSVQFPCFLTWMTGIRRMSLDSHPGFDCGGVLWFQNLTEFPQGVMGAIFPLLVAGLHFVNVQISFQSVKLKEMPGIFGLLARYYKLYLDILSFPLLLVGFNIPQVDSYSFPWFSHLNQGKKEEGIEHLKRIAQLKEPESPADRACYYSGLVLLGSTLFNEGQKSEAARYLRMAAAYDPSVNVYVKQCEEE</sequence>
<dbReference type="PANTHER" id="PTHR12428">
    <property type="entry name" value="OXA1"/>
    <property type="match status" value="1"/>
</dbReference>
<evidence type="ECO:0000256" key="1">
    <source>
        <dbReference type="ARBA" id="ARBA00004141"/>
    </source>
</evidence>
<feature type="transmembrane region" description="Helical" evidence="6">
    <location>
        <begin position="247"/>
        <end position="269"/>
    </location>
</feature>
<dbReference type="GO" id="GO:0032977">
    <property type="term" value="F:membrane insertase activity"/>
    <property type="evidence" value="ECO:0007669"/>
    <property type="project" value="InterPro"/>
</dbReference>
<name>A0A843WHB5_COLES</name>
<keyword evidence="5 6" id="KW-0472">Membrane</keyword>
<keyword evidence="8" id="KW-1185">Reference proteome</keyword>
<evidence type="ECO:0000313" key="7">
    <source>
        <dbReference type="EMBL" id="MQM09149.1"/>
    </source>
</evidence>
<dbReference type="InterPro" id="IPR001708">
    <property type="entry name" value="YidC/ALB3/OXA1/COX18"/>
</dbReference>
<protein>
    <recommendedName>
        <fullName evidence="9">ALBINO3-like protein 2, chloroplastic</fullName>
    </recommendedName>
</protein>
<evidence type="ECO:0000313" key="8">
    <source>
        <dbReference type="Proteomes" id="UP000652761"/>
    </source>
</evidence>
<feature type="transmembrane region" description="Helical" evidence="6">
    <location>
        <begin position="128"/>
        <end position="151"/>
    </location>
</feature>
<keyword evidence="4 6" id="KW-1133">Transmembrane helix</keyword>